<accession>A0AAV2VWL2</accession>
<comment type="caution">
    <text evidence="6">The sequence shown here is derived from an EMBL/GenBank/DDBJ whole genome shotgun (WGS) entry which is preliminary data.</text>
</comment>
<dbReference type="EMBL" id="CAOF01000174">
    <property type="protein sequence ID" value="CCO49138.1"/>
    <property type="molecule type" value="Genomic_DNA"/>
</dbReference>
<dbReference type="Gene3D" id="1.10.10.10">
    <property type="entry name" value="Winged helix-like DNA-binding domain superfamily/Winged helix DNA-binding domain"/>
    <property type="match status" value="1"/>
</dbReference>
<evidence type="ECO:0000256" key="1">
    <source>
        <dbReference type="ARBA" id="ARBA00023015"/>
    </source>
</evidence>
<gene>
    <name evidence="6" type="ORF">VIBNISOn1_790065</name>
</gene>
<dbReference type="PANTHER" id="PTHR30514">
    <property type="entry name" value="GLUCOKINASE"/>
    <property type="match status" value="1"/>
</dbReference>
<dbReference type="SUPFAM" id="SSF46689">
    <property type="entry name" value="Homeodomain-like"/>
    <property type="match status" value="1"/>
</dbReference>
<organism evidence="6 7">
    <name type="scientific">Vibrio nigripulchritudo SOn1</name>
    <dbReference type="NCBI Taxonomy" id="1238450"/>
    <lineage>
        <taxon>Bacteria</taxon>
        <taxon>Pseudomonadati</taxon>
        <taxon>Pseudomonadota</taxon>
        <taxon>Gammaproteobacteria</taxon>
        <taxon>Vibrionales</taxon>
        <taxon>Vibrionaceae</taxon>
        <taxon>Vibrio</taxon>
    </lineage>
</organism>
<dbReference type="GO" id="GO:0003700">
    <property type="term" value="F:DNA-binding transcription factor activity"/>
    <property type="evidence" value="ECO:0007669"/>
    <property type="project" value="InterPro"/>
</dbReference>
<evidence type="ECO:0000256" key="2">
    <source>
        <dbReference type="ARBA" id="ARBA00023125"/>
    </source>
</evidence>
<evidence type="ECO:0000256" key="3">
    <source>
        <dbReference type="ARBA" id="ARBA00023163"/>
    </source>
</evidence>
<evidence type="ECO:0000313" key="6">
    <source>
        <dbReference type="EMBL" id="CCO49138.1"/>
    </source>
</evidence>
<name>A0AAV2VWL2_9VIBR</name>
<dbReference type="SUPFAM" id="SSF53697">
    <property type="entry name" value="SIS domain"/>
    <property type="match status" value="1"/>
</dbReference>
<dbReference type="Pfam" id="PF01380">
    <property type="entry name" value="SIS"/>
    <property type="match status" value="1"/>
</dbReference>
<dbReference type="Gene3D" id="3.40.50.10490">
    <property type="entry name" value="Glucose-6-phosphate isomerase like protein, domain 1"/>
    <property type="match status" value="1"/>
</dbReference>
<dbReference type="InterPro" id="IPR035472">
    <property type="entry name" value="RpiR-like_SIS"/>
</dbReference>
<dbReference type="GO" id="GO:1901135">
    <property type="term" value="P:carbohydrate derivative metabolic process"/>
    <property type="evidence" value="ECO:0007669"/>
    <property type="project" value="InterPro"/>
</dbReference>
<evidence type="ECO:0000313" key="7">
    <source>
        <dbReference type="Proteomes" id="UP000018211"/>
    </source>
</evidence>
<dbReference type="Pfam" id="PF01418">
    <property type="entry name" value="HTH_6"/>
    <property type="match status" value="1"/>
</dbReference>
<keyword evidence="3" id="KW-0804">Transcription</keyword>
<feature type="domain" description="HTH rpiR-type" evidence="4">
    <location>
        <begin position="5"/>
        <end position="81"/>
    </location>
</feature>
<sequence>MSLHNNLLVRLRANTTPLSKKLRLVADYVLDNAHDVQFQTITELARNSQTSEATVVRLCRDMGYKGYSDFRMALAVDLSQNPREKQVEMEGDICHVSAQRAVASLQDTAQIIDRKALERVCELVHKSSYISCVGVGASSIVGRYLTFRLLRIGKKVNMYEDTHLAAMNAVRSTEGDLWFAVSSSGSTKEVVHAIRQTHERNVPVVSITNITHSALSSISTESLIAARPEGPLTGGAFASKVGALLLVDVLVNTLLEQYPEYKESVVETAEVVMPLML</sequence>
<keyword evidence="2 6" id="KW-0238">DNA-binding</keyword>
<dbReference type="PROSITE" id="PS51464">
    <property type="entry name" value="SIS"/>
    <property type="match status" value="1"/>
</dbReference>
<dbReference type="InterPro" id="IPR000281">
    <property type="entry name" value="HTH_RpiR"/>
</dbReference>
<dbReference type="InterPro" id="IPR046348">
    <property type="entry name" value="SIS_dom_sf"/>
</dbReference>
<dbReference type="RefSeq" id="WP_022551429.1">
    <property type="nucleotide sequence ID" value="NZ_LK391965.1"/>
</dbReference>
<reference evidence="6 7" key="1">
    <citation type="journal article" date="2013" name="ISME J.">
        <title>Comparative genomics of pathogenic lineages of Vibrio nigripulchritudo identifies virulence-associated traits.</title>
        <authorList>
            <person name="Goudenege D."/>
            <person name="Labreuche Y."/>
            <person name="Krin E."/>
            <person name="Ansquer D."/>
            <person name="Mangenot S."/>
            <person name="Calteau A."/>
            <person name="Medigue C."/>
            <person name="Mazel D."/>
            <person name="Polz M.F."/>
            <person name="Le Roux F."/>
        </authorList>
    </citation>
    <scope>NUCLEOTIDE SEQUENCE [LARGE SCALE GENOMIC DNA]</scope>
    <source>
        <strain evidence="6 7">SOn1</strain>
    </source>
</reference>
<dbReference type="GO" id="GO:0097367">
    <property type="term" value="F:carbohydrate derivative binding"/>
    <property type="evidence" value="ECO:0007669"/>
    <property type="project" value="InterPro"/>
</dbReference>
<dbReference type="InterPro" id="IPR047640">
    <property type="entry name" value="RpiR-like"/>
</dbReference>
<dbReference type="AlphaFoldDB" id="A0AAV2VWL2"/>
<dbReference type="InterPro" id="IPR036388">
    <property type="entry name" value="WH-like_DNA-bd_sf"/>
</dbReference>
<dbReference type="PANTHER" id="PTHR30514:SF1">
    <property type="entry name" value="HTH-TYPE TRANSCRIPTIONAL REGULATOR HEXR-RELATED"/>
    <property type="match status" value="1"/>
</dbReference>
<evidence type="ECO:0000259" key="4">
    <source>
        <dbReference type="PROSITE" id="PS51071"/>
    </source>
</evidence>
<dbReference type="GO" id="GO:0003677">
    <property type="term" value="F:DNA binding"/>
    <property type="evidence" value="ECO:0007669"/>
    <property type="project" value="UniProtKB-KW"/>
</dbReference>
<proteinExistence type="predicted"/>
<dbReference type="InterPro" id="IPR001347">
    <property type="entry name" value="SIS_dom"/>
</dbReference>
<dbReference type="InterPro" id="IPR009057">
    <property type="entry name" value="Homeodomain-like_sf"/>
</dbReference>
<keyword evidence="1" id="KW-0805">Transcription regulation</keyword>
<dbReference type="PROSITE" id="PS51071">
    <property type="entry name" value="HTH_RPIR"/>
    <property type="match status" value="1"/>
</dbReference>
<dbReference type="CDD" id="cd05013">
    <property type="entry name" value="SIS_RpiR"/>
    <property type="match status" value="1"/>
</dbReference>
<feature type="domain" description="SIS" evidence="5">
    <location>
        <begin position="120"/>
        <end position="260"/>
    </location>
</feature>
<protein>
    <submittedName>
        <fullName evidence="6">DNA-binding transcriptional regulator</fullName>
    </submittedName>
</protein>
<dbReference type="Proteomes" id="UP000018211">
    <property type="component" value="Unassembled WGS sequence"/>
</dbReference>
<evidence type="ECO:0000259" key="5">
    <source>
        <dbReference type="PROSITE" id="PS51464"/>
    </source>
</evidence>